<dbReference type="EMBL" id="JAVHNR010000005">
    <property type="protein sequence ID" value="KAK6342384.1"/>
    <property type="molecule type" value="Genomic_DNA"/>
</dbReference>
<proteinExistence type="predicted"/>
<accession>A0AAN8MVT7</accession>
<comment type="caution">
    <text evidence="3">The sequence shown here is derived from an EMBL/GenBank/DDBJ whole genome shotgun (WGS) entry which is preliminary data.</text>
</comment>
<reference evidence="3 4" key="1">
    <citation type="submission" date="2019-10" db="EMBL/GenBank/DDBJ databases">
        <authorList>
            <person name="Palmer J.M."/>
        </authorList>
    </citation>
    <scope>NUCLEOTIDE SEQUENCE [LARGE SCALE GENOMIC DNA]</scope>
    <source>
        <strain evidence="3 4">TWF718</strain>
    </source>
</reference>
<feature type="compositionally biased region" description="Basic and acidic residues" evidence="1">
    <location>
        <begin position="452"/>
        <end position="464"/>
    </location>
</feature>
<dbReference type="AlphaFoldDB" id="A0AAN8MVT7"/>
<keyword evidence="2" id="KW-0732">Signal</keyword>
<dbReference type="Proteomes" id="UP001313282">
    <property type="component" value="Unassembled WGS sequence"/>
</dbReference>
<feature type="region of interest" description="Disordered" evidence="1">
    <location>
        <begin position="441"/>
        <end position="464"/>
    </location>
</feature>
<evidence type="ECO:0000256" key="1">
    <source>
        <dbReference type="SAM" id="MobiDB-lite"/>
    </source>
</evidence>
<protein>
    <submittedName>
        <fullName evidence="3">Uncharacterized protein</fullName>
    </submittedName>
</protein>
<gene>
    <name evidence="3" type="ORF">TWF718_007785</name>
</gene>
<evidence type="ECO:0000256" key="2">
    <source>
        <dbReference type="SAM" id="SignalP"/>
    </source>
</evidence>
<sequence>MWLLSAAAWLLLASVGFSDAYSLSVNLKSAEIDPLNLSPEDSIEDFFDGIDRPSTSILEGTSRLLPALETVDSDPPGSNQGIAGRISLPGRNLLHPTVGYHGAPSRRISEILGEAADIPLVRTASGRSQASSQQRAEGDVVVITNDVPPNSRGRCFEFEVPEGEFNLQSIILSQFSKEDEVPIGLSFFTAPGCRKNRGFIWYLELDRTPEAEEYKMDLESLRQSLSNQFSILPVYGVSDSETPLYLTSDEDVNEAIGTRPSAPLLEIPDEIDLRDGTVEDYLQEFNVPWAVLSNTNPQNERVYEEEEKREVTPPSAVRRNRPSPWYLNPSLPAVDFPGFEITSSSPRHWNAIVPDSDDEIDSAHVASRGDRGDSDIVVTNVNNNQAGTPAHVALDIGDFALGDDDDDGFNNDPDVIQIGDEVFIRGYPDPWLWELNAHPETAGLDPWQYPENRGEASSEDKGLG</sequence>
<evidence type="ECO:0000313" key="3">
    <source>
        <dbReference type="EMBL" id="KAK6342384.1"/>
    </source>
</evidence>
<evidence type="ECO:0000313" key="4">
    <source>
        <dbReference type="Proteomes" id="UP001313282"/>
    </source>
</evidence>
<organism evidence="3 4">
    <name type="scientific">Orbilia javanica</name>
    <dbReference type="NCBI Taxonomy" id="47235"/>
    <lineage>
        <taxon>Eukaryota</taxon>
        <taxon>Fungi</taxon>
        <taxon>Dikarya</taxon>
        <taxon>Ascomycota</taxon>
        <taxon>Pezizomycotina</taxon>
        <taxon>Orbiliomycetes</taxon>
        <taxon>Orbiliales</taxon>
        <taxon>Orbiliaceae</taxon>
        <taxon>Orbilia</taxon>
    </lineage>
</organism>
<feature type="chain" id="PRO_5042939181" evidence="2">
    <location>
        <begin position="21"/>
        <end position="464"/>
    </location>
</feature>
<name>A0AAN8MVT7_9PEZI</name>
<feature type="signal peptide" evidence="2">
    <location>
        <begin position="1"/>
        <end position="20"/>
    </location>
</feature>
<keyword evidence="4" id="KW-1185">Reference proteome</keyword>